<sequence>MHFDKRFLIVLIVFFFISIAAVSANDLNSTESIEMDCNDTSSIGEVDSSADDLAEGNATGNDSASVEKTTPKITVESKTVYSKDTLFVHLKNATGGVLKHKKLTAQIGGKSYYLTTDSQGVAKLKINLDAKKYKLTISFDGDEDYNSISKKFNIKVIKLKTRITESANFVVRGKYLYFHLTDIHGDRVSGKKITIKYNGKTYNKKTNRYGTVKIKINAQKSRYPIKAKFKTDSQYVGSSKYLKFYVTSSRSINIANTKLLSNGYIRVYLKVAGKAVSKKVTLTIGGKKIAKKANSEGIVVIKPAVKAGHYVVKANVGKYYSKRGLKCFEGNVRDPLKESIPLKGGVPDVDLMPGNYVMGDENGKYTLTKSQYKEVLKRDSHCLFLNSKLTKYTFFKTKNHPKLNHIIKREKWNVIEREIITKLVKKNKKDYWPGKVTVSLKGKSYIYPEVRDVQATSYTCGPASASMCTQVLKNYMCESHISHLADSKRGEGTSCGDMINALQKNNFICKYFYKSTFKNALDELKNGGAALIFHANYHYVSILDISSDGKKVLVSNSYGTYDGIPTKWVSVSFMKKKFSPKWDESLIVKLNYDLSDSTKNSVNSYYHSFGTNWHKHSTSQKIGRI</sequence>
<dbReference type="OrthoDB" id="78096at2157"/>
<dbReference type="GO" id="GO:0006508">
    <property type="term" value="P:proteolysis"/>
    <property type="evidence" value="ECO:0007669"/>
    <property type="project" value="InterPro"/>
</dbReference>
<evidence type="ECO:0000313" key="2">
    <source>
        <dbReference type="EMBL" id="PWB87209.1"/>
    </source>
</evidence>
<dbReference type="InterPro" id="IPR005074">
    <property type="entry name" value="Peptidase_C39"/>
</dbReference>
<dbReference type="AlphaFoldDB" id="A0A315XME1"/>
<evidence type="ECO:0000313" key="3">
    <source>
        <dbReference type="Proteomes" id="UP000251717"/>
    </source>
</evidence>
<dbReference type="Gene3D" id="3.90.70.10">
    <property type="entry name" value="Cysteine proteinases"/>
    <property type="match status" value="1"/>
</dbReference>
<comment type="caution">
    <text evidence="2">The sequence shown here is derived from an EMBL/GenBank/DDBJ whole genome shotgun (WGS) entry which is preliminary data.</text>
</comment>
<gene>
    <name evidence="2" type="ORF">MBBTH_11620</name>
</gene>
<name>A0A315XME1_9EURY</name>
<dbReference type="GO" id="GO:0005524">
    <property type="term" value="F:ATP binding"/>
    <property type="evidence" value="ECO:0007669"/>
    <property type="project" value="InterPro"/>
</dbReference>
<reference evidence="2 3" key="1">
    <citation type="submission" date="2017-03" db="EMBL/GenBank/DDBJ databases">
        <title>Genome sequence of Methanobrevibacter thaueri.</title>
        <authorList>
            <person name="Poehlein A."/>
            <person name="Seedorf H."/>
            <person name="Daniel R."/>
        </authorList>
    </citation>
    <scope>NUCLEOTIDE SEQUENCE [LARGE SCALE GENOMIC DNA]</scope>
    <source>
        <strain evidence="2 3">DSM 11995</strain>
    </source>
</reference>
<organism evidence="2 3">
    <name type="scientific">Methanobrevibacter thaueri</name>
    <dbReference type="NCBI Taxonomy" id="190975"/>
    <lineage>
        <taxon>Archaea</taxon>
        <taxon>Methanobacteriati</taxon>
        <taxon>Methanobacteriota</taxon>
        <taxon>Methanomada group</taxon>
        <taxon>Methanobacteria</taxon>
        <taxon>Methanobacteriales</taxon>
        <taxon>Methanobacteriaceae</taxon>
        <taxon>Methanobrevibacter</taxon>
    </lineage>
</organism>
<evidence type="ECO:0000259" key="1">
    <source>
        <dbReference type="Pfam" id="PF03412"/>
    </source>
</evidence>
<feature type="domain" description="Peptidase C39" evidence="1">
    <location>
        <begin position="454"/>
        <end position="556"/>
    </location>
</feature>
<dbReference type="Pfam" id="PF03412">
    <property type="entry name" value="Peptidase_C39"/>
    <property type="match status" value="1"/>
</dbReference>
<dbReference type="GO" id="GO:0016020">
    <property type="term" value="C:membrane"/>
    <property type="evidence" value="ECO:0007669"/>
    <property type="project" value="InterPro"/>
</dbReference>
<accession>A0A315XME1</accession>
<dbReference type="RefSeq" id="WP_116592114.1">
    <property type="nucleotide sequence ID" value="NZ_MZGS01000022.1"/>
</dbReference>
<protein>
    <submittedName>
        <fullName evidence="2">Peptidase C39 family protein</fullName>
    </submittedName>
</protein>
<keyword evidence="3" id="KW-1185">Reference proteome</keyword>
<dbReference type="Proteomes" id="UP000251717">
    <property type="component" value="Unassembled WGS sequence"/>
</dbReference>
<dbReference type="GO" id="GO:0008233">
    <property type="term" value="F:peptidase activity"/>
    <property type="evidence" value="ECO:0007669"/>
    <property type="project" value="InterPro"/>
</dbReference>
<proteinExistence type="predicted"/>
<dbReference type="EMBL" id="MZGS01000022">
    <property type="protein sequence ID" value="PWB87209.1"/>
    <property type="molecule type" value="Genomic_DNA"/>
</dbReference>